<dbReference type="AlphaFoldDB" id="A0ABD1D9H4"/>
<feature type="compositionally biased region" description="Basic and acidic residues" evidence="11">
    <location>
        <begin position="156"/>
        <end position="173"/>
    </location>
</feature>
<comment type="caution">
    <text evidence="12">The sequence shown here is derived from an EMBL/GenBank/DDBJ whole genome shotgun (WGS) entry which is preliminary data.</text>
</comment>
<evidence type="ECO:0000256" key="6">
    <source>
        <dbReference type="ARBA" id="ARBA00022728"/>
    </source>
</evidence>
<keyword evidence="13" id="KW-1185">Reference proteome</keyword>
<keyword evidence="4" id="KW-0963">Cytoplasm</keyword>
<dbReference type="GO" id="GO:0005681">
    <property type="term" value="C:spliceosomal complex"/>
    <property type="evidence" value="ECO:0007669"/>
    <property type="project" value="UniProtKB-KW"/>
</dbReference>
<feature type="region of interest" description="Disordered" evidence="11">
    <location>
        <begin position="20"/>
        <end position="71"/>
    </location>
</feature>
<dbReference type="InterPro" id="IPR029338">
    <property type="entry name" value="TSSC4"/>
</dbReference>
<keyword evidence="8" id="KW-0539">Nucleus</keyword>
<accession>A0ABD1D9H4</accession>
<evidence type="ECO:0000256" key="4">
    <source>
        <dbReference type="ARBA" id="ARBA00022490"/>
    </source>
</evidence>
<dbReference type="Proteomes" id="UP001562425">
    <property type="component" value="Unassembled WGS sequence"/>
</dbReference>
<keyword evidence="7" id="KW-0508">mRNA splicing</keyword>
<evidence type="ECO:0000313" key="12">
    <source>
        <dbReference type="EMBL" id="KAL1396293.1"/>
    </source>
</evidence>
<evidence type="ECO:0000256" key="2">
    <source>
        <dbReference type="ARBA" id="ARBA00004496"/>
    </source>
</evidence>
<dbReference type="GO" id="GO:0006397">
    <property type="term" value="P:mRNA processing"/>
    <property type="evidence" value="ECO:0007669"/>
    <property type="project" value="UniProtKB-KW"/>
</dbReference>
<evidence type="ECO:0000256" key="7">
    <source>
        <dbReference type="ARBA" id="ARBA00023187"/>
    </source>
</evidence>
<keyword evidence="5" id="KW-0507">mRNA processing</keyword>
<keyword evidence="6" id="KW-0747">Spliceosome</keyword>
<reference evidence="12 13" key="1">
    <citation type="submission" date="2024-05" db="EMBL/GenBank/DDBJ databases">
        <title>Culex pipiens pipiens assembly and annotation.</title>
        <authorList>
            <person name="Alout H."/>
            <person name="Durand T."/>
        </authorList>
    </citation>
    <scope>NUCLEOTIDE SEQUENCE [LARGE SCALE GENOMIC DNA]</scope>
    <source>
        <strain evidence="12">HA-2024</strain>
        <tissue evidence="12">Whole body</tissue>
    </source>
</reference>
<evidence type="ECO:0000256" key="5">
    <source>
        <dbReference type="ARBA" id="ARBA00022664"/>
    </source>
</evidence>
<feature type="compositionally biased region" description="Basic and acidic residues" evidence="11">
    <location>
        <begin position="58"/>
        <end position="70"/>
    </location>
</feature>
<dbReference type="PANTHER" id="PTHR13445:SF3">
    <property type="entry name" value="U5 SMALL NUCLEAR RIBONUCLEOPROTEIN TSSC4"/>
    <property type="match status" value="1"/>
</dbReference>
<organism evidence="12 13">
    <name type="scientific">Culex pipiens pipiens</name>
    <name type="common">Northern house mosquito</name>
    <dbReference type="NCBI Taxonomy" id="38569"/>
    <lineage>
        <taxon>Eukaryota</taxon>
        <taxon>Metazoa</taxon>
        <taxon>Ecdysozoa</taxon>
        <taxon>Arthropoda</taxon>
        <taxon>Hexapoda</taxon>
        <taxon>Insecta</taxon>
        <taxon>Pterygota</taxon>
        <taxon>Neoptera</taxon>
        <taxon>Endopterygota</taxon>
        <taxon>Diptera</taxon>
        <taxon>Nematocera</taxon>
        <taxon>Culicoidea</taxon>
        <taxon>Culicidae</taxon>
        <taxon>Culicinae</taxon>
        <taxon>Culicini</taxon>
        <taxon>Culex</taxon>
        <taxon>Culex</taxon>
    </lineage>
</organism>
<feature type="compositionally biased region" description="Acidic residues" evidence="11">
    <location>
        <begin position="221"/>
        <end position="236"/>
    </location>
</feature>
<evidence type="ECO:0000256" key="8">
    <source>
        <dbReference type="ARBA" id="ARBA00023242"/>
    </source>
</evidence>
<dbReference type="Pfam" id="PF15264">
    <property type="entry name" value="TSSC4"/>
    <property type="match status" value="1"/>
</dbReference>
<evidence type="ECO:0000256" key="10">
    <source>
        <dbReference type="ARBA" id="ARBA00045970"/>
    </source>
</evidence>
<feature type="compositionally biased region" description="Basic and acidic residues" evidence="11">
    <location>
        <begin position="207"/>
        <end position="220"/>
    </location>
</feature>
<evidence type="ECO:0000256" key="9">
    <source>
        <dbReference type="ARBA" id="ARBA00035304"/>
    </source>
</evidence>
<sequence>MSFEDKKKALFASLDSAEKSIPSDSVLHQDQNADYSRVRRRPGSNSSSRRQEATASREPIRKFRGKESIFKRPAAPIGKCLPMTRVPDFKKNPHKWTKYSLEDVDTSDRSNTAAAFSFLREIESQKREQTQNEDDGDGPTEFKSKVRFNRSVKLQARLEEVDKPPPTEEDKPKVKGCKVVMPEYVIGQKPKKVRQGKIGAAAGGGASKRDRSSELKLDHLMEEEEDDEEDDNDGMD</sequence>
<proteinExistence type="inferred from homology"/>
<comment type="function">
    <text evidence="10">Protein associated with the U5 snRNP, during its maturation and its post-splicing recycling and which is required for spliceosomal tri-snRNP complex assembly in the nucleus. Has a molecular sequestering activity and transiently hinders SNRNP200 binding sites for constitutive splicing factors that intervene later during the assembly of the spliceosome and splicing. Together with its molecular sequestering activity, may also function as a molecular adapter and placeholder, coordinating the assembly of the U5 snRNP and its association with the U4/U6 di-snRNP.</text>
</comment>
<dbReference type="PANTHER" id="PTHR13445">
    <property type="entry name" value="TUMOR SUPPRESSING SUBTRANSFERABLE CANDIDATE 4 TSSC4"/>
    <property type="match status" value="1"/>
</dbReference>
<dbReference type="GO" id="GO:0008380">
    <property type="term" value="P:RNA splicing"/>
    <property type="evidence" value="ECO:0007669"/>
    <property type="project" value="UniProtKB-KW"/>
</dbReference>
<evidence type="ECO:0000256" key="3">
    <source>
        <dbReference type="ARBA" id="ARBA00010362"/>
    </source>
</evidence>
<evidence type="ECO:0000256" key="11">
    <source>
        <dbReference type="SAM" id="MobiDB-lite"/>
    </source>
</evidence>
<feature type="compositionally biased region" description="Polar residues" evidence="11">
    <location>
        <begin position="22"/>
        <end position="34"/>
    </location>
</feature>
<dbReference type="EMBL" id="JBEHCU010006753">
    <property type="protein sequence ID" value="KAL1396293.1"/>
    <property type="molecule type" value="Genomic_DNA"/>
</dbReference>
<comment type="similarity">
    <text evidence="3">Belongs to the TSSC4 family.</text>
</comment>
<feature type="region of interest" description="Disordered" evidence="11">
    <location>
        <begin position="122"/>
        <end position="236"/>
    </location>
</feature>
<evidence type="ECO:0000256" key="1">
    <source>
        <dbReference type="ARBA" id="ARBA00004123"/>
    </source>
</evidence>
<dbReference type="GO" id="GO:0005737">
    <property type="term" value="C:cytoplasm"/>
    <property type="evidence" value="ECO:0007669"/>
    <property type="project" value="UniProtKB-SubCell"/>
</dbReference>
<comment type="subcellular location">
    <subcellularLocation>
        <location evidence="2">Cytoplasm</location>
    </subcellularLocation>
    <subcellularLocation>
        <location evidence="1">Nucleus</location>
    </subcellularLocation>
</comment>
<protein>
    <recommendedName>
        <fullName evidence="9">U5 small nuclear ribonucleoprotein TSSC4</fullName>
    </recommendedName>
</protein>
<name>A0ABD1D9H4_CULPP</name>
<evidence type="ECO:0000313" key="13">
    <source>
        <dbReference type="Proteomes" id="UP001562425"/>
    </source>
</evidence>
<gene>
    <name evidence="12" type="ORF">pipiens_010619</name>
</gene>